<name>A0A7R8ZGB9_9CRUS</name>
<dbReference type="GO" id="GO:0005576">
    <property type="term" value="C:extracellular region"/>
    <property type="evidence" value="ECO:0007669"/>
    <property type="project" value="UniProtKB-SubCell"/>
</dbReference>
<gene>
    <name evidence="6" type="ORF">CTOB1V02_LOCUS472</name>
</gene>
<evidence type="ECO:0000256" key="2">
    <source>
        <dbReference type="ARBA" id="ARBA00022525"/>
    </source>
</evidence>
<dbReference type="AlphaFoldDB" id="A0A7R8ZGB9"/>
<dbReference type="PRINTS" id="PR00457">
    <property type="entry name" value="ANPEROXIDASE"/>
</dbReference>
<dbReference type="PROSITE" id="PS50292">
    <property type="entry name" value="PEROXIDASE_3"/>
    <property type="match status" value="1"/>
</dbReference>
<sequence>MGRITRLVTEMLQRYSLLALCLHLSSSTETQPTKRDTRRDTTPYRSYLDPFFLSSPSAALTSSSSSFGNEFNVALHEAGFDFESSVAGPGDAGINSLAFEAGAGGRPTANPHAVPQECPAHLSCQLYVACATAFQETKKLGHLPPCLLHKRGGIKGVCCPQEVETRPSYGPRVFPPPQVTVPLRHSFTLTQLNTACKSAFDRLKVIQRNNNDLMTAGTIIPVATGSPASGHQSVSRTGQSTFNLGQGSILPVFASESLRQQFGLSDAETGFGLNSISTRRTILREQCMEEPGCPNRTLYYRQLDGSCNNLRNPNWGRANSAMQRLLPAAYEDGVFLPRMRSVTGRPLPSPRVVRVNVGEDMDVPDLGSTLMVMVWGQFITHDINLAAIFKIDESNTGIMCCMNGTMIDPPPHPGCFPIPIPRDDPFFSRFNQRCMEFVRSMPGPRPDCGFGHAEQMNQITHFIDASGVYGSSLEESIDLRTFSGGLLAGRNFQQSFILPVDDREDALCENSTMGCLRAGDTRVNEQPGLGTLHTVFLRIHNTIARDLGARNPHWEDETIYQETRRIIAAIMQHITYNEFLPVILGREYMAKQDILPRKHGFADDYSETLNPSMVNEFQAAAFRFGHSQISGILKLIRRNGGRTEVAHTNLSPHLLNPNIMYTNMAVENLIRGFVRTPSQSTDRYFTGEVSNRLFQGQNDFGLDLPAINMQRGRDHGLPGYNSYRELCGLPRAKRFEDLLDVMDHKTIAIFSEVYEHVDDIDLYIGGVAELRVPGTDVGPTFHCILSDMFTRLKKGDRFWYENGGLPNSFTADIFFSLHPLPLLTPFPLSQQQQQLPPDIPHIGGPRSNQQQQQLPPDIPHIGGPRSK</sequence>
<evidence type="ECO:0000256" key="1">
    <source>
        <dbReference type="ARBA" id="ARBA00004613"/>
    </source>
</evidence>
<protein>
    <submittedName>
        <fullName evidence="6">Uncharacterized protein</fullName>
    </submittedName>
</protein>
<organism evidence="6">
    <name type="scientific">Cyprideis torosa</name>
    <dbReference type="NCBI Taxonomy" id="163714"/>
    <lineage>
        <taxon>Eukaryota</taxon>
        <taxon>Metazoa</taxon>
        <taxon>Ecdysozoa</taxon>
        <taxon>Arthropoda</taxon>
        <taxon>Crustacea</taxon>
        <taxon>Oligostraca</taxon>
        <taxon>Ostracoda</taxon>
        <taxon>Podocopa</taxon>
        <taxon>Podocopida</taxon>
        <taxon>Cytherocopina</taxon>
        <taxon>Cytheroidea</taxon>
        <taxon>Cytherideidae</taxon>
        <taxon>Cyprideis</taxon>
    </lineage>
</organism>
<dbReference type="GO" id="GO:0006979">
    <property type="term" value="P:response to oxidative stress"/>
    <property type="evidence" value="ECO:0007669"/>
    <property type="project" value="InterPro"/>
</dbReference>
<keyword evidence="3" id="KW-0560">Oxidoreductase</keyword>
<dbReference type="InterPro" id="IPR010255">
    <property type="entry name" value="Haem_peroxidase_sf"/>
</dbReference>
<dbReference type="InterPro" id="IPR037120">
    <property type="entry name" value="Haem_peroxidase_sf_animal"/>
</dbReference>
<evidence type="ECO:0000256" key="4">
    <source>
        <dbReference type="ARBA" id="ARBA00022729"/>
    </source>
</evidence>
<evidence type="ECO:0000313" key="6">
    <source>
        <dbReference type="EMBL" id="CAD7222464.1"/>
    </source>
</evidence>
<dbReference type="OrthoDB" id="6505174at2759"/>
<proteinExistence type="predicted"/>
<dbReference type="PANTHER" id="PTHR11475:SF4">
    <property type="entry name" value="CHORION PEROXIDASE"/>
    <property type="match status" value="1"/>
</dbReference>
<dbReference type="Gene3D" id="1.10.640.10">
    <property type="entry name" value="Haem peroxidase domain superfamily, animal type"/>
    <property type="match status" value="1"/>
</dbReference>
<dbReference type="CDD" id="cd09823">
    <property type="entry name" value="peroxinectin_like"/>
    <property type="match status" value="1"/>
</dbReference>
<comment type="subcellular location">
    <subcellularLocation>
        <location evidence="1">Secreted</location>
    </subcellularLocation>
</comment>
<dbReference type="PANTHER" id="PTHR11475">
    <property type="entry name" value="OXIDASE/PEROXIDASE"/>
    <property type="match status" value="1"/>
</dbReference>
<dbReference type="GO" id="GO:0020037">
    <property type="term" value="F:heme binding"/>
    <property type="evidence" value="ECO:0007669"/>
    <property type="project" value="InterPro"/>
</dbReference>
<keyword evidence="3" id="KW-0575">Peroxidase</keyword>
<keyword evidence="2" id="KW-0964">Secreted</keyword>
<reference evidence="6" key="1">
    <citation type="submission" date="2020-11" db="EMBL/GenBank/DDBJ databases">
        <authorList>
            <person name="Tran Van P."/>
        </authorList>
    </citation>
    <scope>NUCLEOTIDE SEQUENCE</scope>
</reference>
<dbReference type="Pfam" id="PF03098">
    <property type="entry name" value="An_peroxidase"/>
    <property type="match status" value="1"/>
</dbReference>
<dbReference type="GO" id="GO:0004601">
    <property type="term" value="F:peroxidase activity"/>
    <property type="evidence" value="ECO:0007669"/>
    <property type="project" value="UniProtKB-KW"/>
</dbReference>
<evidence type="ECO:0000256" key="5">
    <source>
        <dbReference type="ARBA" id="ARBA00023180"/>
    </source>
</evidence>
<keyword evidence="4" id="KW-0732">Signal</keyword>
<accession>A0A7R8ZGB9</accession>
<dbReference type="FunFam" id="1.10.640.10:FF:000003">
    <property type="entry name" value="chorion peroxidase"/>
    <property type="match status" value="1"/>
</dbReference>
<dbReference type="InterPro" id="IPR019791">
    <property type="entry name" value="Haem_peroxidase_animal"/>
</dbReference>
<keyword evidence="5" id="KW-0325">Glycoprotein</keyword>
<dbReference type="EMBL" id="OB660062">
    <property type="protein sequence ID" value="CAD7222464.1"/>
    <property type="molecule type" value="Genomic_DNA"/>
</dbReference>
<evidence type="ECO:0000256" key="3">
    <source>
        <dbReference type="ARBA" id="ARBA00022559"/>
    </source>
</evidence>
<dbReference type="SUPFAM" id="SSF48113">
    <property type="entry name" value="Heme-dependent peroxidases"/>
    <property type="match status" value="1"/>
</dbReference>